<dbReference type="Proteomes" id="UP000886860">
    <property type="component" value="Unassembled WGS sequence"/>
</dbReference>
<sequence>MFSVISINELERMIKAGEDLVFIDLRRAGEYEAFHFPGAVNIPYQLLNQERLMPYRGSLLVFGCEHGGKSMRAARDLNRRGFRTASLGCGIPTRKPD</sequence>
<dbReference type="Pfam" id="PF00581">
    <property type="entry name" value="Rhodanese"/>
    <property type="match status" value="1"/>
</dbReference>
<reference evidence="2" key="1">
    <citation type="submission" date="2020-10" db="EMBL/GenBank/DDBJ databases">
        <authorList>
            <person name="Gilroy R."/>
        </authorList>
    </citation>
    <scope>NUCLEOTIDE SEQUENCE</scope>
    <source>
        <strain evidence="2">CHK123-3438</strain>
    </source>
</reference>
<dbReference type="PROSITE" id="PS50206">
    <property type="entry name" value="RHODANESE_3"/>
    <property type="match status" value="1"/>
</dbReference>
<dbReference type="Gene3D" id="3.40.250.10">
    <property type="entry name" value="Rhodanese-like domain"/>
    <property type="match status" value="1"/>
</dbReference>
<evidence type="ECO:0000259" key="1">
    <source>
        <dbReference type="PROSITE" id="PS50206"/>
    </source>
</evidence>
<organism evidence="2 3">
    <name type="scientific">Candidatus Caccovicinus merdipullorum</name>
    <dbReference type="NCBI Taxonomy" id="2840724"/>
    <lineage>
        <taxon>Bacteria</taxon>
        <taxon>Bacillati</taxon>
        <taxon>Bacillota</taxon>
        <taxon>Clostridia</taxon>
        <taxon>Eubacteriales</taxon>
        <taxon>Candidatus Caccovicinus</taxon>
    </lineage>
</organism>
<reference evidence="2" key="2">
    <citation type="journal article" date="2021" name="PeerJ">
        <title>Extensive microbial diversity within the chicken gut microbiome revealed by metagenomics and culture.</title>
        <authorList>
            <person name="Gilroy R."/>
            <person name="Ravi A."/>
            <person name="Getino M."/>
            <person name="Pursley I."/>
            <person name="Horton D.L."/>
            <person name="Alikhan N.F."/>
            <person name="Baker D."/>
            <person name="Gharbi K."/>
            <person name="Hall N."/>
            <person name="Watson M."/>
            <person name="Adriaenssens E.M."/>
            <person name="Foster-Nyarko E."/>
            <person name="Jarju S."/>
            <person name="Secka A."/>
            <person name="Antonio M."/>
            <person name="Oren A."/>
            <person name="Chaudhuri R.R."/>
            <person name="La Ragione R."/>
            <person name="Hildebrand F."/>
            <person name="Pallen M.J."/>
        </authorList>
    </citation>
    <scope>NUCLEOTIDE SEQUENCE</scope>
    <source>
        <strain evidence="2">CHK123-3438</strain>
    </source>
</reference>
<name>A0A9D1GHP5_9FIRM</name>
<dbReference type="SMART" id="SM00450">
    <property type="entry name" value="RHOD"/>
    <property type="match status" value="1"/>
</dbReference>
<dbReference type="InterPro" id="IPR001763">
    <property type="entry name" value="Rhodanese-like_dom"/>
</dbReference>
<dbReference type="CDD" id="cd00158">
    <property type="entry name" value="RHOD"/>
    <property type="match status" value="1"/>
</dbReference>
<accession>A0A9D1GHP5</accession>
<evidence type="ECO:0000313" key="2">
    <source>
        <dbReference type="EMBL" id="HIT40717.1"/>
    </source>
</evidence>
<evidence type="ECO:0000313" key="3">
    <source>
        <dbReference type="Proteomes" id="UP000886860"/>
    </source>
</evidence>
<feature type="domain" description="Rhodanese" evidence="1">
    <location>
        <begin position="16"/>
        <end position="96"/>
    </location>
</feature>
<proteinExistence type="predicted"/>
<protein>
    <submittedName>
        <fullName evidence="2">Rhodanese-like domain-containing protein</fullName>
    </submittedName>
</protein>
<comment type="caution">
    <text evidence="2">The sequence shown here is derived from an EMBL/GenBank/DDBJ whole genome shotgun (WGS) entry which is preliminary data.</text>
</comment>
<dbReference type="EMBL" id="DVKS01000021">
    <property type="protein sequence ID" value="HIT40717.1"/>
    <property type="molecule type" value="Genomic_DNA"/>
</dbReference>
<dbReference type="SUPFAM" id="SSF52821">
    <property type="entry name" value="Rhodanese/Cell cycle control phosphatase"/>
    <property type="match status" value="1"/>
</dbReference>
<gene>
    <name evidence="2" type="ORF">IAB60_01235</name>
</gene>
<dbReference type="AlphaFoldDB" id="A0A9D1GHP5"/>
<dbReference type="InterPro" id="IPR036873">
    <property type="entry name" value="Rhodanese-like_dom_sf"/>
</dbReference>